<evidence type="ECO:0008006" key="2">
    <source>
        <dbReference type="Google" id="ProtNLM"/>
    </source>
</evidence>
<evidence type="ECO:0000313" key="1">
    <source>
        <dbReference type="EMBL" id="KKL53036.1"/>
    </source>
</evidence>
<comment type="caution">
    <text evidence="1">The sequence shown here is derived from an EMBL/GenBank/DDBJ whole genome shotgun (WGS) entry which is preliminary data.</text>
</comment>
<dbReference type="EMBL" id="LAZR01031676">
    <property type="protein sequence ID" value="KKL53036.1"/>
    <property type="molecule type" value="Genomic_DNA"/>
</dbReference>
<sequence>MKKILIVLAVMLVVTNVVTAGEGKLHGDASLAYVPELEGLDINISLNYDLLKNWNVYGSTSVLFDFTTPELKGSPYRAAYTIGTRVKFLKYFYVELEHICTHPVYSNSEDFFYDRFEGGNRTDFKVGVIW</sequence>
<accession>A0A0F9DGU9</accession>
<name>A0A0F9DGU9_9ZZZZ</name>
<dbReference type="AlphaFoldDB" id="A0A0F9DGU9"/>
<gene>
    <name evidence="1" type="ORF">LCGC14_2279470</name>
</gene>
<organism evidence="1">
    <name type="scientific">marine sediment metagenome</name>
    <dbReference type="NCBI Taxonomy" id="412755"/>
    <lineage>
        <taxon>unclassified sequences</taxon>
        <taxon>metagenomes</taxon>
        <taxon>ecological metagenomes</taxon>
    </lineage>
</organism>
<proteinExistence type="predicted"/>
<reference evidence="1" key="1">
    <citation type="journal article" date="2015" name="Nature">
        <title>Complex archaea that bridge the gap between prokaryotes and eukaryotes.</title>
        <authorList>
            <person name="Spang A."/>
            <person name="Saw J.H."/>
            <person name="Jorgensen S.L."/>
            <person name="Zaremba-Niedzwiedzka K."/>
            <person name="Martijn J."/>
            <person name="Lind A.E."/>
            <person name="van Eijk R."/>
            <person name="Schleper C."/>
            <person name="Guy L."/>
            <person name="Ettema T.J."/>
        </authorList>
    </citation>
    <scope>NUCLEOTIDE SEQUENCE</scope>
</reference>
<protein>
    <recommendedName>
        <fullName evidence="2">Outer membrane protein beta-barrel domain-containing protein</fullName>
    </recommendedName>
</protein>